<organism evidence="2 3">
    <name type="scientific">Kipferlia bialata</name>
    <dbReference type="NCBI Taxonomy" id="797122"/>
    <lineage>
        <taxon>Eukaryota</taxon>
        <taxon>Metamonada</taxon>
        <taxon>Carpediemonas-like organisms</taxon>
        <taxon>Kipferlia</taxon>
    </lineage>
</organism>
<keyword evidence="3" id="KW-1185">Reference proteome</keyword>
<reference evidence="2 3" key="1">
    <citation type="journal article" date="2018" name="PLoS ONE">
        <title>The draft genome of Kipferlia bialata reveals reductive genome evolution in fornicate parasites.</title>
        <authorList>
            <person name="Tanifuji G."/>
            <person name="Takabayashi S."/>
            <person name="Kume K."/>
            <person name="Takagi M."/>
            <person name="Nakayama T."/>
            <person name="Kamikawa R."/>
            <person name="Inagaki Y."/>
            <person name="Hashimoto T."/>
        </authorList>
    </citation>
    <scope>NUCLEOTIDE SEQUENCE [LARGE SCALE GENOMIC DNA]</scope>
    <source>
        <strain evidence="2">NY0173</strain>
    </source>
</reference>
<evidence type="ECO:0000313" key="3">
    <source>
        <dbReference type="Proteomes" id="UP000265618"/>
    </source>
</evidence>
<protein>
    <submittedName>
        <fullName evidence="2">Uncharacterized protein</fullName>
    </submittedName>
</protein>
<sequence>MSAKDPDPGIEGEREREGEGSLPSVQYPLSLSTLGYPSAPSASSVSGGVHAVGAGDVSMEGEGTEGAMGASMGLPPSIPPIPLMHGMLGRPSMPPVPVDMHQGGMGVQSSAPLSIPLNVSIHPHIGESHAVGTVGATGSVGCVGSAGDAAVVPSGAGGAAPPVGYGVDTLPHVSTTVSPLAPGEAEVETEAEAEMHVYTVPLFPSRSCCGARPLPLVSGPRCRVYPWMGPLTHTPTPTPRAMVMVMVP</sequence>
<accession>A0A9K3CZP4</accession>
<proteinExistence type="predicted"/>
<feature type="compositionally biased region" description="Basic and acidic residues" evidence="1">
    <location>
        <begin position="1"/>
        <end position="19"/>
    </location>
</feature>
<name>A0A9K3CZP4_9EUKA</name>
<gene>
    <name evidence="2" type="ORF">KIPB_006114</name>
</gene>
<evidence type="ECO:0000313" key="2">
    <source>
        <dbReference type="EMBL" id="GIQ84589.1"/>
    </source>
</evidence>
<dbReference type="EMBL" id="BDIP01001531">
    <property type="protein sequence ID" value="GIQ84589.1"/>
    <property type="molecule type" value="Genomic_DNA"/>
</dbReference>
<dbReference type="Proteomes" id="UP000265618">
    <property type="component" value="Unassembled WGS sequence"/>
</dbReference>
<comment type="caution">
    <text evidence="2">The sequence shown here is derived from an EMBL/GenBank/DDBJ whole genome shotgun (WGS) entry which is preliminary data.</text>
</comment>
<dbReference type="AlphaFoldDB" id="A0A9K3CZP4"/>
<feature type="region of interest" description="Disordered" evidence="1">
    <location>
        <begin position="1"/>
        <end position="30"/>
    </location>
</feature>
<evidence type="ECO:0000256" key="1">
    <source>
        <dbReference type="SAM" id="MobiDB-lite"/>
    </source>
</evidence>